<feature type="region of interest" description="Disordered" evidence="9">
    <location>
        <begin position="59"/>
        <end position="89"/>
    </location>
</feature>
<feature type="compositionally biased region" description="Polar residues" evidence="9">
    <location>
        <begin position="267"/>
        <end position="282"/>
    </location>
</feature>
<dbReference type="GO" id="GO:0008270">
    <property type="term" value="F:zinc ion binding"/>
    <property type="evidence" value="ECO:0007669"/>
    <property type="project" value="UniProtKB-KW"/>
</dbReference>
<dbReference type="OrthoDB" id="515401at2759"/>
<comment type="subcellular location">
    <subcellularLocation>
        <location evidence="1">Nucleus</location>
    </subcellularLocation>
</comment>
<evidence type="ECO:0000256" key="6">
    <source>
        <dbReference type="ARBA" id="ARBA00023163"/>
    </source>
</evidence>
<feature type="compositionally biased region" description="Polar residues" evidence="9">
    <location>
        <begin position="787"/>
        <end position="796"/>
    </location>
</feature>
<gene>
    <name evidence="11" type="ORF">BJ322DRAFT_68674</name>
</gene>
<organism evidence="11 12">
    <name type="scientific">Thelephora terrestris</name>
    <dbReference type="NCBI Taxonomy" id="56493"/>
    <lineage>
        <taxon>Eukaryota</taxon>
        <taxon>Fungi</taxon>
        <taxon>Dikarya</taxon>
        <taxon>Basidiomycota</taxon>
        <taxon>Agaricomycotina</taxon>
        <taxon>Agaricomycetes</taxon>
        <taxon>Thelephorales</taxon>
        <taxon>Thelephoraceae</taxon>
        <taxon>Thelephora</taxon>
    </lineage>
</organism>
<keyword evidence="5" id="KW-0805">Transcription regulation</keyword>
<evidence type="ECO:0000313" key="12">
    <source>
        <dbReference type="Proteomes" id="UP000736335"/>
    </source>
</evidence>
<feature type="region of interest" description="Disordered" evidence="9">
    <location>
        <begin position="122"/>
        <end position="171"/>
    </location>
</feature>
<evidence type="ECO:0000256" key="8">
    <source>
        <dbReference type="PROSITE-ProRule" id="PRU00094"/>
    </source>
</evidence>
<dbReference type="InterPro" id="IPR013860">
    <property type="entry name" value="AreA_GATA"/>
</dbReference>
<dbReference type="PANTHER" id="PTHR10071">
    <property type="entry name" value="TRANSCRIPTION FACTOR GATA FAMILY MEMBER"/>
    <property type="match status" value="1"/>
</dbReference>
<evidence type="ECO:0000256" key="1">
    <source>
        <dbReference type="ARBA" id="ARBA00004123"/>
    </source>
</evidence>
<reference evidence="11" key="2">
    <citation type="submission" date="2020-11" db="EMBL/GenBank/DDBJ databases">
        <authorList>
            <consortium name="DOE Joint Genome Institute"/>
            <person name="Kuo A."/>
            <person name="Miyauchi S."/>
            <person name="Kiss E."/>
            <person name="Drula E."/>
            <person name="Kohler A."/>
            <person name="Sanchez-Garcia M."/>
            <person name="Andreopoulos B."/>
            <person name="Barry K.W."/>
            <person name="Bonito G."/>
            <person name="Buee M."/>
            <person name="Carver A."/>
            <person name="Chen C."/>
            <person name="Cichocki N."/>
            <person name="Clum A."/>
            <person name="Culley D."/>
            <person name="Crous P.W."/>
            <person name="Fauchery L."/>
            <person name="Girlanda M."/>
            <person name="Hayes R."/>
            <person name="Keri Z."/>
            <person name="Labutti K."/>
            <person name="Lipzen A."/>
            <person name="Lombard V."/>
            <person name="Magnuson J."/>
            <person name="Maillard F."/>
            <person name="Morin E."/>
            <person name="Murat C."/>
            <person name="Nolan M."/>
            <person name="Ohm R."/>
            <person name="Pangilinan J."/>
            <person name="Pereira M."/>
            <person name="Perotto S."/>
            <person name="Peter M."/>
            <person name="Riley R."/>
            <person name="Sitrit Y."/>
            <person name="Stielow B."/>
            <person name="Szollosi G."/>
            <person name="Zifcakova L."/>
            <person name="Stursova M."/>
            <person name="Spatafora J.W."/>
            <person name="Tedersoo L."/>
            <person name="Vaario L.-M."/>
            <person name="Yamada A."/>
            <person name="Yan M."/>
            <person name="Wang P."/>
            <person name="Xu J."/>
            <person name="Bruns T."/>
            <person name="Baldrian P."/>
            <person name="Vilgalys R."/>
            <person name="Henrissat B."/>
            <person name="Grigoriev I.V."/>
            <person name="Hibbett D."/>
            <person name="Nagy L.G."/>
            <person name="Martin F.M."/>
        </authorList>
    </citation>
    <scope>NUCLEOTIDE SEQUENCE</scope>
    <source>
        <strain evidence="11">UH-Tt-Lm1</strain>
    </source>
</reference>
<evidence type="ECO:0000256" key="7">
    <source>
        <dbReference type="ARBA" id="ARBA00023242"/>
    </source>
</evidence>
<dbReference type="InterPro" id="IPR013088">
    <property type="entry name" value="Znf_NHR/GATA"/>
</dbReference>
<dbReference type="EMBL" id="WIUZ02000001">
    <property type="protein sequence ID" value="KAF9792702.1"/>
    <property type="molecule type" value="Genomic_DNA"/>
</dbReference>
<dbReference type="FunFam" id="3.30.50.10:FF:000007">
    <property type="entry name" value="Nitrogen regulatory AreA, N-terminal"/>
    <property type="match status" value="1"/>
</dbReference>
<feature type="region of interest" description="Disordered" evidence="9">
    <location>
        <begin position="1"/>
        <end position="20"/>
    </location>
</feature>
<dbReference type="Pfam" id="PF00320">
    <property type="entry name" value="GATA"/>
    <property type="match status" value="1"/>
</dbReference>
<feature type="compositionally biased region" description="Pro residues" evidence="9">
    <location>
        <begin position="474"/>
        <end position="483"/>
    </location>
</feature>
<feature type="compositionally biased region" description="Polar residues" evidence="9">
    <location>
        <begin position="880"/>
        <end position="892"/>
    </location>
</feature>
<feature type="compositionally biased region" description="Polar residues" evidence="9">
    <location>
        <begin position="147"/>
        <end position="163"/>
    </location>
</feature>
<dbReference type="PANTHER" id="PTHR10071:SF281">
    <property type="entry name" value="BOX A-BINDING FACTOR-RELATED"/>
    <property type="match status" value="1"/>
</dbReference>
<reference evidence="11" key="1">
    <citation type="journal article" date="2020" name="Nat. Commun.">
        <title>Large-scale genome sequencing of mycorrhizal fungi provides insights into the early evolution of symbiotic traits.</title>
        <authorList>
            <person name="Miyauchi S."/>
            <person name="Kiss E."/>
            <person name="Kuo A."/>
            <person name="Drula E."/>
            <person name="Kohler A."/>
            <person name="Sanchez-Garcia M."/>
            <person name="Morin E."/>
            <person name="Andreopoulos B."/>
            <person name="Barry K.W."/>
            <person name="Bonito G."/>
            <person name="Buee M."/>
            <person name="Carver A."/>
            <person name="Chen C."/>
            <person name="Cichocki N."/>
            <person name="Clum A."/>
            <person name="Culley D."/>
            <person name="Crous P.W."/>
            <person name="Fauchery L."/>
            <person name="Girlanda M."/>
            <person name="Hayes R.D."/>
            <person name="Keri Z."/>
            <person name="LaButti K."/>
            <person name="Lipzen A."/>
            <person name="Lombard V."/>
            <person name="Magnuson J."/>
            <person name="Maillard F."/>
            <person name="Murat C."/>
            <person name="Nolan M."/>
            <person name="Ohm R.A."/>
            <person name="Pangilinan J."/>
            <person name="Pereira M.F."/>
            <person name="Perotto S."/>
            <person name="Peter M."/>
            <person name="Pfister S."/>
            <person name="Riley R."/>
            <person name="Sitrit Y."/>
            <person name="Stielow J.B."/>
            <person name="Szollosi G."/>
            <person name="Zifcakova L."/>
            <person name="Stursova M."/>
            <person name="Spatafora J.W."/>
            <person name="Tedersoo L."/>
            <person name="Vaario L.M."/>
            <person name="Yamada A."/>
            <person name="Yan M."/>
            <person name="Wang P."/>
            <person name="Xu J."/>
            <person name="Bruns T."/>
            <person name="Baldrian P."/>
            <person name="Vilgalys R."/>
            <person name="Dunand C."/>
            <person name="Henrissat B."/>
            <person name="Grigoriev I.V."/>
            <person name="Hibbett D."/>
            <person name="Nagy L.G."/>
            <person name="Martin F.M."/>
        </authorList>
    </citation>
    <scope>NUCLEOTIDE SEQUENCE</scope>
    <source>
        <strain evidence="11">UH-Tt-Lm1</strain>
    </source>
</reference>
<feature type="compositionally biased region" description="Low complexity" evidence="9">
    <location>
        <begin position="978"/>
        <end position="998"/>
    </location>
</feature>
<dbReference type="SUPFAM" id="SSF57716">
    <property type="entry name" value="Glucocorticoid receptor-like (DNA-binding domain)"/>
    <property type="match status" value="1"/>
</dbReference>
<feature type="domain" description="GATA-type" evidence="10">
    <location>
        <begin position="908"/>
        <end position="955"/>
    </location>
</feature>
<accession>A0A9P6HRR5</accession>
<evidence type="ECO:0000256" key="3">
    <source>
        <dbReference type="ARBA" id="ARBA00022771"/>
    </source>
</evidence>
<evidence type="ECO:0000256" key="4">
    <source>
        <dbReference type="ARBA" id="ARBA00022833"/>
    </source>
</evidence>
<dbReference type="AlphaFoldDB" id="A0A9P6HRR5"/>
<feature type="compositionally biased region" description="Basic and acidic residues" evidence="9">
    <location>
        <begin position="383"/>
        <end position="394"/>
    </location>
</feature>
<evidence type="ECO:0000256" key="9">
    <source>
        <dbReference type="SAM" id="MobiDB-lite"/>
    </source>
</evidence>
<dbReference type="GO" id="GO:0045944">
    <property type="term" value="P:positive regulation of transcription by RNA polymerase II"/>
    <property type="evidence" value="ECO:0007669"/>
    <property type="project" value="TreeGrafter"/>
</dbReference>
<dbReference type="GO" id="GO:0000122">
    <property type="term" value="P:negative regulation of transcription by RNA polymerase II"/>
    <property type="evidence" value="ECO:0007669"/>
    <property type="project" value="TreeGrafter"/>
</dbReference>
<keyword evidence="6" id="KW-0804">Transcription</keyword>
<dbReference type="CDD" id="cd00202">
    <property type="entry name" value="ZnF_GATA"/>
    <property type="match status" value="1"/>
</dbReference>
<protein>
    <recommendedName>
        <fullName evidence="10">GATA-type domain-containing protein</fullName>
    </recommendedName>
</protein>
<keyword evidence="12" id="KW-1185">Reference proteome</keyword>
<dbReference type="GO" id="GO:0005634">
    <property type="term" value="C:nucleus"/>
    <property type="evidence" value="ECO:0007669"/>
    <property type="project" value="UniProtKB-SubCell"/>
</dbReference>
<dbReference type="PROSITE" id="PS00344">
    <property type="entry name" value="GATA_ZN_FINGER_1"/>
    <property type="match status" value="1"/>
</dbReference>
<dbReference type="Pfam" id="PF08550">
    <property type="entry name" value="GATA_AreA"/>
    <property type="match status" value="1"/>
</dbReference>
<evidence type="ECO:0000259" key="10">
    <source>
        <dbReference type="PROSITE" id="PS50114"/>
    </source>
</evidence>
<comment type="caution">
    <text evidence="11">The sequence shown here is derived from an EMBL/GenBank/DDBJ whole genome shotgun (WGS) entry which is preliminary data.</text>
</comment>
<feature type="region of interest" description="Disordered" evidence="9">
    <location>
        <begin position="659"/>
        <end position="685"/>
    </location>
</feature>
<dbReference type="Proteomes" id="UP000736335">
    <property type="component" value="Unassembled WGS sequence"/>
</dbReference>
<keyword evidence="3 8" id="KW-0863">Zinc-finger</keyword>
<sequence>MLNTPIPRNSSSVPHQISSSVDSHNSLQSYMSSELSHVFTTPFDPDAYSALAAPGMLPPSLSQPLHHPTSDSIRNPYATHPSSFIPPPASHILDGQYPSKLSYPHTIPNTGPQIKPKRTTISGSHVPHNLHARTPPVPNRSKHGWSPNPSTTHPANNNFTLTYDPNYHPERTHAGIPPSLWMSPASTAPSSPGFSDPMPYNSLSGYASLDLSANGTLPPSLHQQPTTAPDYGPPVQPSAPRLPSITTTMSSASGHKSPLFSDLFSDALQSPPTTTISPQDSFPSRKLSGSPDFLQTPDFPGDPEAMAKQDPLVTQVWKMYARNKATQPHAHRMENLTWRMMALALQKKKREEKRNAAGLPSPPSNLLVAESVKQEPLPSDLGETGRGRRIDKGKPPKIKVVGFDADGVDDSEDPEPMDWREFSRSRSRAPMDWRTSSRSRSRPPPSNMTQDLDLPSPILSNFKTHAESAKPKQPTAPPNPVPGPSMATRIQSVVHKPFQNNTSYVPFPGVDSRSPPPSTFSSPMGHPSSLPALGLHGFSNLPQDPPPTFPRHVRKTSFDHTVTKDGILVSVQGRHQVDGKPRSPGNFAGTKRVADGPHIESMLRGDILHGMSDLDIAIPLSGYDHDTNTGFPSSSFNFAVNLVNYDAYFDMNQATCTSNATSTSISSSPSSLPPHDRDKPAPNYQIRGKTPLQINPEGLSAAALEASAAVAEGYAQLGFAGGLDDYSHILSFYSTLSDHAPATATAIGGHLSTSGLYDNMQIPYTHVDPTQISPPSGDIDGSGVGNIGSQHPYHNTSPSSDGWGIGSGGTSTGASPEPYNGSAASTPPSIDGVVSGSSGSGTTTSTRHPTRRIVTSKRVAQDVQRRKSISSASGPIPGTSRPSEGSTDSTPGSGKGVNEEADPSVTVCRNCQTTNTPLWRRDPEGQPLCNACGLFYKLHGVVRPQSLKTDVIKKRNRSNGTPHTSSTRKGSLTTKAAPSTRPRSSTTSGTPSSTVGTRLSPGTRAGNSMTAISNAAMKRQRRSSVSVSGRKEDES</sequence>
<dbReference type="SMART" id="SM00401">
    <property type="entry name" value="ZnF_GATA"/>
    <property type="match status" value="1"/>
</dbReference>
<feature type="region of interest" description="Disordered" evidence="9">
    <location>
        <begin position="949"/>
        <end position="1035"/>
    </location>
</feature>
<feature type="compositionally biased region" description="Low complexity" evidence="9">
    <location>
        <begin position="10"/>
        <end position="20"/>
    </location>
</feature>
<dbReference type="PRINTS" id="PR00619">
    <property type="entry name" value="GATAZNFINGER"/>
</dbReference>
<keyword evidence="7" id="KW-0539">Nucleus</keyword>
<feature type="compositionally biased region" description="Polar residues" evidence="9">
    <location>
        <begin position="214"/>
        <end position="227"/>
    </location>
</feature>
<feature type="region of interest" description="Disordered" evidence="9">
    <location>
        <begin position="349"/>
        <end position="486"/>
    </location>
</feature>
<dbReference type="PROSITE" id="PS50114">
    <property type="entry name" value="GATA_ZN_FINGER_2"/>
    <property type="match status" value="1"/>
</dbReference>
<feature type="compositionally biased region" description="Acidic residues" evidence="9">
    <location>
        <begin position="406"/>
        <end position="416"/>
    </location>
</feature>
<dbReference type="InterPro" id="IPR000679">
    <property type="entry name" value="Znf_GATA"/>
</dbReference>
<keyword evidence="4" id="KW-0862">Zinc</keyword>
<feature type="compositionally biased region" description="Low complexity" evidence="9">
    <location>
        <begin position="832"/>
        <end position="846"/>
    </location>
</feature>
<dbReference type="Gene3D" id="3.30.50.10">
    <property type="entry name" value="Erythroid Transcription Factor GATA-1, subunit A"/>
    <property type="match status" value="1"/>
</dbReference>
<feature type="compositionally biased region" description="Polar residues" evidence="9">
    <location>
        <begin position="958"/>
        <end position="977"/>
    </location>
</feature>
<feature type="compositionally biased region" description="Polar residues" evidence="9">
    <location>
        <begin position="244"/>
        <end position="254"/>
    </location>
</feature>
<feature type="compositionally biased region" description="Low complexity" evidence="9">
    <location>
        <begin position="659"/>
        <end position="670"/>
    </location>
</feature>
<feature type="region of interest" description="Disordered" evidence="9">
    <location>
        <begin position="214"/>
        <end position="288"/>
    </location>
</feature>
<evidence type="ECO:0000256" key="5">
    <source>
        <dbReference type="ARBA" id="ARBA00023015"/>
    </source>
</evidence>
<proteinExistence type="predicted"/>
<feature type="region of interest" description="Disordered" evidence="9">
    <location>
        <begin position="767"/>
        <end position="904"/>
    </location>
</feature>
<dbReference type="InterPro" id="IPR039355">
    <property type="entry name" value="Transcription_factor_GATA"/>
</dbReference>
<dbReference type="GO" id="GO:0000978">
    <property type="term" value="F:RNA polymerase II cis-regulatory region sequence-specific DNA binding"/>
    <property type="evidence" value="ECO:0007669"/>
    <property type="project" value="TreeGrafter"/>
</dbReference>
<evidence type="ECO:0000256" key="2">
    <source>
        <dbReference type="ARBA" id="ARBA00022723"/>
    </source>
</evidence>
<dbReference type="GO" id="GO:0000981">
    <property type="term" value="F:DNA-binding transcription factor activity, RNA polymerase II-specific"/>
    <property type="evidence" value="ECO:0007669"/>
    <property type="project" value="TreeGrafter"/>
</dbReference>
<keyword evidence="2" id="KW-0479">Metal-binding</keyword>
<evidence type="ECO:0000313" key="11">
    <source>
        <dbReference type="EMBL" id="KAF9792702.1"/>
    </source>
</evidence>
<name>A0A9P6HRR5_9AGAM</name>